<sequence>MGRQFRRGEMGFTLVEVMLVVTLIGLMLFLFAPRLSAAPEKAKLSSVHNDFRALEMAVRHYFIDQGKLPSAADLQYANLLDKDLAAVAPTGLNIWKDPWGSAYQYEPKNVGAMPATARMVSYGPNRLPGGDDLSVTFAIADGKLVVTQSGF</sequence>
<keyword evidence="2" id="KW-0812">Transmembrane</keyword>
<accession>B0TEG0</accession>
<organism evidence="4 5">
    <name type="scientific">Heliobacterium modesticaldum (strain ATCC 51547 / Ice1)</name>
    <dbReference type="NCBI Taxonomy" id="498761"/>
    <lineage>
        <taxon>Bacteria</taxon>
        <taxon>Bacillati</taxon>
        <taxon>Bacillota</taxon>
        <taxon>Clostridia</taxon>
        <taxon>Eubacteriales</taxon>
        <taxon>Heliobacteriaceae</taxon>
        <taxon>Heliomicrobium</taxon>
    </lineage>
</organism>
<dbReference type="STRING" id="498761.HM1_0260"/>
<feature type="domain" description="Type II secretion system protein GspG C-terminal" evidence="3">
    <location>
        <begin position="37"/>
        <end position="133"/>
    </location>
</feature>
<feature type="transmembrane region" description="Helical" evidence="2">
    <location>
        <begin position="12"/>
        <end position="32"/>
    </location>
</feature>
<dbReference type="EMBL" id="CP000930">
    <property type="protein sequence ID" value="ABZ82879.1"/>
    <property type="molecule type" value="Genomic_DNA"/>
</dbReference>
<evidence type="ECO:0000313" key="4">
    <source>
        <dbReference type="EMBL" id="ABZ82879.1"/>
    </source>
</evidence>
<dbReference type="SUPFAM" id="SSF54523">
    <property type="entry name" value="Pili subunits"/>
    <property type="match status" value="1"/>
</dbReference>
<keyword evidence="2" id="KW-1133">Transmembrane helix</keyword>
<keyword evidence="1" id="KW-0488">Methylation</keyword>
<dbReference type="OrthoDB" id="2082254at2"/>
<gene>
    <name evidence="4" type="primary">xcpT</name>
    <name evidence="4" type="ORF">HM1_0260</name>
</gene>
<dbReference type="Proteomes" id="UP000008550">
    <property type="component" value="Chromosome"/>
</dbReference>
<dbReference type="Gene3D" id="3.30.700.10">
    <property type="entry name" value="Glycoprotein, Type 4 Pilin"/>
    <property type="match status" value="1"/>
</dbReference>
<keyword evidence="2" id="KW-0472">Membrane</keyword>
<dbReference type="RefSeq" id="WP_012281673.1">
    <property type="nucleotide sequence ID" value="NC_010337.2"/>
</dbReference>
<dbReference type="GO" id="GO:0015628">
    <property type="term" value="P:protein secretion by the type II secretion system"/>
    <property type="evidence" value="ECO:0007669"/>
    <property type="project" value="InterPro"/>
</dbReference>
<dbReference type="GO" id="GO:0015627">
    <property type="term" value="C:type II protein secretion system complex"/>
    <property type="evidence" value="ECO:0007669"/>
    <property type="project" value="InterPro"/>
</dbReference>
<evidence type="ECO:0000256" key="1">
    <source>
        <dbReference type="ARBA" id="ARBA00022481"/>
    </source>
</evidence>
<protein>
    <submittedName>
        <fullName evidence="4">General secretion pathway protein g</fullName>
    </submittedName>
</protein>
<dbReference type="InterPro" id="IPR013545">
    <property type="entry name" value="T2SS_protein-GspG_C"/>
</dbReference>
<reference evidence="4 5" key="1">
    <citation type="journal article" date="2008" name="J. Bacteriol.">
        <title>The genome of Heliobacterium modesticaldum, a phototrophic representative of the Firmicutes containing the simplest photosynthetic apparatus.</title>
        <authorList>
            <person name="Sattley W.M."/>
            <person name="Madigan M.T."/>
            <person name="Swingley W.D."/>
            <person name="Cheung P.C."/>
            <person name="Clocksin K.M."/>
            <person name="Conrad A.L."/>
            <person name="Dejesa L.C."/>
            <person name="Honchak B.M."/>
            <person name="Jung D.O."/>
            <person name="Karbach L.E."/>
            <person name="Kurdoglu A."/>
            <person name="Lahiri S."/>
            <person name="Mastrian S.D."/>
            <person name="Page L.E."/>
            <person name="Taylor H.L."/>
            <person name="Wang Z.T."/>
            <person name="Raymond J."/>
            <person name="Chen M."/>
            <person name="Blankenship R.E."/>
            <person name="Touchman J.W."/>
        </authorList>
    </citation>
    <scope>NUCLEOTIDE SEQUENCE [LARGE SCALE GENOMIC DNA]</scope>
    <source>
        <strain evidence="5">ATCC 51547 / Ice1</strain>
    </source>
</reference>
<name>B0TEG0_HELMI</name>
<dbReference type="KEGG" id="hmo:HM1_0260"/>
<dbReference type="Pfam" id="PF08334">
    <property type="entry name" value="T2SSG"/>
    <property type="match status" value="1"/>
</dbReference>
<keyword evidence="5" id="KW-1185">Reference proteome</keyword>
<proteinExistence type="predicted"/>
<dbReference type="InterPro" id="IPR000983">
    <property type="entry name" value="Bac_GSPG_pilin"/>
</dbReference>
<dbReference type="HOGENOM" id="CLU_091705_2_1_9"/>
<evidence type="ECO:0000256" key="2">
    <source>
        <dbReference type="SAM" id="Phobius"/>
    </source>
</evidence>
<dbReference type="eggNOG" id="COG2165">
    <property type="taxonomic scope" value="Bacteria"/>
</dbReference>
<dbReference type="InterPro" id="IPR045584">
    <property type="entry name" value="Pilin-like"/>
</dbReference>
<dbReference type="PANTHER" id="PTHR30093">
    <property type="entry name" value="GENERAL SECRETION PATHWAY PROTEIN G"/>
    <property type="match status" value="1"/>
</dbReference>
<evidence type="ECO:0000313" key="5">
    <source>
        <dbReference type="Proteomes" id="UP000008550"/>
    </source>
</evidence>
<dbReference type="AlphaFoldDB" id="B0TEG0"/>
<dbReference type="PRINTS" id="PR00813">
    <property type="entry name" value="BCTERIALGSPG"/>
</dbReference>
<evidence type="ECO:0000259" key="3">
    <source>
        <dbReference type="Pfam" id="PF08334"/>
    </source>
</evidence>